<keyword evidence="5" id="KW-1185">Reference proteome</keyword>
<protein>
    <submittedName>
        <fullName evidence="4">AMP-binding protein</fullName>
    </submittedName>
</protein>
<dbReference type="Gene3D" id="2.30.38.10">
    <property type="entry name" value="Luciferase, Domain 3"/>
    <property type="match status" value="1"/>
</dbReference>
<accession>A0ABZ0I306</accession>
<dbReference type="PANTHER" id="PTHR43767:SF1">
    <property type="entry name" value="NONRIBOSOMAL PEPTIDE SYNTHASE PES1 (EUROFUNG)-RELATED"/>
    <property type="match status" value="1"/>
</dbReference>
<evidence type="ECO:0000259" key="2">
    <source>
        <dbReference type="Pfam" id="PF00501"/>
    </source>
</evidence>
<dbReference type="InterPro" id="IPR050237">
    <property type="entry name" value="ATP-dep_AMP-bd_enzyme"/>
</dbReference>
<feature type="domain" description="AMP-binding enzyme C-terminal" evidence="3">
    <location>
        <begin position="474"/>
        <end position="550"/>
    </location>
</feature>
<keyword evidence="1" id="KW-0812">Transmembrane</keyword>
<name>A0ABZ0I306_9GAMM</name>
<evidence type="ECO:0000313" key="4">
    <source>
        <dbReference type="EMBL" id="WOJ93867.1"/>
    </source>
</evidence>
<evidence type="ECO:0000259" key="3">
    <source>
        <dbReference type="Pfam" id="PF13193"/>
    </source>
</evidence>
<dbReference type="Pfam" id="PF00501">
    <property type="entry name" value="AMP-binding"/>
    <property type="match status" value="1"/>
</dbReference>
<dbReference type="Proteomes" id="UP001626537">
    <property type="component" value="Chromosome"/>
</dbReference>
<dbReference type="PROSITE" id="PS00455">
    <property type="entry name" value="AMP_BINDING"/>
    <property type="match status" value="1"/>
</dbReference>
<dbReference type="SUPFAM" id="SSF56801">
    <property type="entry name" value="Acetyl-CoA synthetase-like"/>
    <property type="match status" value="1"/>
</dbReference>
<dbReference type="Pfam" id="PF13193">
    <property type="entry name" value="AMP-binding_C"/>
    <property type="match status" value="1"/>
</dbReference>
<dbReference type="InterPro" id="IPR045851">
    <property type="entry name" value="AMP-bd_C_sf"/>
</dbReference>
<evidence type="ECO:0000313" key="5">
    <source>
        <dbReference type="Proteomes" id="UP001626537"/>
    </source>
</evidence>
<dbReference type="Gene3D" id="3.40.50.980">
    <property type="match status" value="2"/>
</dbReference>
<sequence length="566" mass="61641">MYAELKKAWGEFTAPGQMFEVHRVPVNGVEILSYVHAPNSLRDLWLASAGHGDNDYLIYQDERISYSEAHRRVASIANALAGLGVKPGDRVAIAMRNYPEWMLAYWAITSMGAVVVGMNAWWVPHEMEYALQDSEPRVLIADEERLQRFDEIREKFPEIRVVAVRPKSEVPAWAESWDSLLAAEPELPEVQIDADADACIFYTSGTTGRPKGAQLTHRGCVNNVMNVAFINSVQPRALAYAAGQEPAAPGSDTPIRALVATPLFHVTANNCVAHVATLVGGCLVHMYKWDAAEALRLIEQEKVSAFSAVPMMTREIIMHPDFATRDVSSLKTIGGGGAAMQPDLVGKVPQAMPGTRPNTGYGMTETCGIIAALALEFFLDRPTSVGPAMPTLEAKCIDANGADLPPNEIGELVVRGAPVVKGYLNRPDATAESIVDGWLRTGDIAYIDDDGFIYLVDRAKDMVLRGGENVYCAEVENALFHHDAVAECVAFAVPDERLGEEVGAAVYVAPGETLDAGALREHCKQYVAPFKVPRYLWLLSEPLPRNANGKFVKRALQDSLALADAV</sequence>
<dbReference type="InterPro" id="IPR000873">
    <property type="entry name" value="AMP-dep_synth/lig_dom"/>
</dbReference>
<keyword evidence="1" id="KW-0472">Membrane</keyword>
<dbReference type="Gene3D" id="3.30.300.30">
    <property type="match status" value="1"/>
</dbReference>
<feature type="transmembrane region" description="Helical" evidence="1">
    <location>
        <begin position="103"/>
        <end position="122"/>
    </location>
</feature>
<gene>
    <name evidence="4" type="ORF">R0135_01545</name>
</gene>
<dbReference type="EMBL" id="CP136864">
    <property type="protein sequence ID" value="WOJ93867.1"/>
    <property type="molecule type" value="Genomic_DNA"/>
</dbReference>
<dbReference type="InterPro" id="IPR020845">
    <property type="entry name" value="AMP-binding_CS"/>
</dbReference>
<keyword evidence="1" id="KW-1133">Transmembrane helix</keyword>
<organism evidence="4 5">
    <name type="scientific">Congregibacter variabilis</name>
    <dbReference type="NCBI Taxonomy" id="3081200"/>
    <lineage>
        <taxon>Bacteria</taxon>
        <taxon>Pseudomonadati</taxon>
        <taxon>Pseudomonadota</taxon>
        <taxon>Gammaproteobacteria</taxon>
        <taxon>Cellvibrionales</taxon>
        <taxon>Halieaceae</taxon>
        <taxon>Congregibacter</taxon>
    </lineage>
</organism>
<reference evidence="4 5" key="1">
    <citation type="submission" date="2023-10" db="EMBL/GenBank/DDBJ databases">
        <title>Two novel species belonging to the OM43/NOR5 clade.</title>
        <authorList>
            <person name="Park M."/>
        </authorList>
    </citation>
    <scope>NUCLEOTIDE SEQUENCE [LARGE SCALE GENOMIC DNA]</scope>
    <source>
        <strain evidence="4 5">IMCC43200</strain>
    </source>
</reference>
<dbReference type="PANTHER" id="PTHR43767">
    <property type="entry name" value="LONG-CHAIN-FATTY-ACID--COA LIGASE"/>
    <property type="match status" value="1"/>
</dbReference>
<evidence type="ECO:0000256" key="1">
    <source>
        <dbReference type="SAM" id="Phobius"/>
    </source>
</evidence>
<dbReference type="InterPro" id="IPR025110">
    <property type="entry name" value="AMP-bd_C"/>
</dbReference>
<feature type="domain" description="AMP-dependent synthetase/ligase" evidence="2">
    <location>
        <begin position="48"/>
        <end position="424"/>
    </location>
</feature>
<proteinExistence type="predicted"/>
<dbReference type="RefSeq" id="WP_407348507.1">
    <property type="nucleotide sequence ID" value="NZ_CP136864.1"/>
</dbReference>